<evidence type="ECO:0000313" key="3">
    <source>
        <dbReference type="Proteomes" id="UP000727407"/>
    </source>
</evidence>
<proteinExistence type="predicted"/>
<reference evidence="2" key="1">
    <citation type="submission" date="2020-07" db="EMBL/GenBank/DDBJ databases">
        <title>Clarias magur genome sequencing, assembly and annotation.</title>
        <authorList>
            <person name="Kushwaha B."/>
            <person name="Kumar R."/>
            <person name="Das P."/>
            <person name="Joshi C.G."/>
            <person name="Kumar D."/>
            <person name="Nagpure N.S."/>
            <person name="Pandey M."/>
            <person name="Agarwal S."/>
            <person name="Srivastava S."/>
            <person name="Singh M."/>
            <person name="Sahoo L."/>
            <person name="Jayasankar P."/>
            <person name="Meher P.K."/>
            <person name="Koringa P.G."/>
            <person name="Iquebal M.A."/>
            <person name="Das S.P."/>
            <person name="Bit A."/>
            <person name="Patnaik S."/>
            <person name="Patel N."/>
            <person name="Shah T.M."/>
            <person name="Hinsu A."/>
            <person name="Jena J.K."/>
        </authorList>
    </citation>
    <scope>NUCLEOTIDE SEQUENCE</scope>
    <source>
        <strain evidence="2">CIFAMagur01</strain>
        <tissue evidence="2">Testis</tissue>
    </source>
</reference>
<evidence type="ECO:0000313" key="2">
    <source>
        <dbReference type="EMBL" id="KAF5893005.1"/>
    </source>
</evidence>
<dbReference type="AlphaFoldDB" id="A0A8J4TCU5"/>
<name>A0A8J4TCU5_CLAMG</name>
<dbReference type="EMBL" id="QNUK01000460">
    <property type="protein sequence ID" value="KAF5893005.1"/>
    <property type="molecule type" value="Genomic_DNA"/>
</dbReference>
<comment type="caution">
    <text evidence="2">The sequence shown here is derived from an EMBL/GenBank/DDBJ whole genome shotgun (WGS) entry which is preliminary data.</text>
</comment>
<accession>A0A8J4TCU5</accession>
<protein>
    <submittedName>
        <fullName evidence="2">Solute carrier family 22 member 12</fullName>
    </submittedName>
</protein>
<gene>
    <name evidence="2" type="primary">Scn5a</name>
    <name evidence="2" type="ORF">DAT39_017283</name>
</gene>
<feature type="region of interest" description="Disordered" evidence="1">
    <location>
        <begin position="102"/>
        <end position="150"/>
    </location>
</feature>
<feature type="region of interest" description="Disordered" evidence="1">
    <location>
        <begin position="48"/>
        <end position="77"/>
    </location>
</feature>
<evidence type="ECO:0000256" key="1">
    <source>
        <dbReference type="SAM" id="MobiDB-lite"/>
    </source>
</evidence>
<organism evidence="2 3">
    <name type="scientific">Clarias magur</name>
    <name type="common">Asian catfish</name>
    <name type="synonym">Macropteronotus magur</name>
    <dbReference type="NCBI Taxonomy" id="1594786"/>
    <lineage>
        <taxon>Eukaryota</taxon>
        <taxon>Metazoa</taxon>
        <taxon>Chordata</taxon>
        <taxon>Craniata</taxon>
        <taxon>Vertebrata</taxon>
        <taxon>Euteleostomi</taxon>
        <taxon>Actinopterygii</taxon>
        <taxon>Neopterygii</taxon>
        <taxon>Teleostei</taxon>
        <taxon>Ostariophysi</taxon>
        <taxon>Siluriformes</taxon>
        <taxon>Clariidae</taxon>
        <taxon>Clarias</taxon>
    </lineage>
</organism>
<sequence length="150" mass="16281">MPGGTIQGRLHGCLSGTHFTCFDTKPTENPAQCHGCNRYAAQLIEGNPESASMQDPDTQPRHMHYACHDGSSPSAPHSLIHSVQAELRLVCSHTELGGCSAAPRCPPAHADKQSNTIRRQNRKPRANLQNSFAPRNHSSSRSVGTQSSFR</sequence>
<feature type="compositionally biased region" description="Polar residues" evidence="1">
    <location>
        <begin position="127"/>
        <end position="150"/>
    </location>
</feature>
<dbReference type="Proteomes" id="UP000727407">
    <property type="component" value="Unassembled WGS sequence"/>
</dbReference>
<keyword evidence="3" id="KW-1185">Reference proteome</keyword>